<dbReference type="EMBL" id="WNZX01000006">
    <property type="protein sequence ID" value="MUG70976.1"/>
    <property type="molecule type" value="Genomic_DNA"/>
</dbReference>
<dbReference type="GO" id="GO:0016740">
    <property type="term" value="F:transferase activity"/>
    <property type="evidence" value="ECO:0007669"/>
    <property type="project" value="UniProtKB-KW"/>
</dbReference>
<protein>
    <submittedName>
        <fullName evidence="2">Gamma-glutamylcyclotransferase</fullName>
    </submittedName>
</protein>
<dbReference type="Pfam" id="PF06094">
    <property type="entry name" value="GGACT"/>
    <property type="match status" value="1"/>
</dbReference>
<dbReference type="AlphaFoldDB" id="A0A7X3CSP5"/>
<dbReference type="InterPro" id="IPR013024">
    <property type="entry name" value="GGCT-like"/>
</dbReference>
<accession>A0A7X3CSP5</accession>
<gene>
    <name evidence="2" type="ORF">GNP93_09820</name>
</gene>
<keyword evidence="3" id="KW-1185">Reference proteome</keyword>
<comment type="caution">
    <text evidence="2">The sequence shown here is derived from an EMBL/GenBank/DDBJ whole genome shotgun (WGS) entry which is preliminary data.</text>
</comment>
<dbReference type="CDD" id="cd06661">
    <property type="entry name" value="GGCT_like"/>
    <property type="match status" value="1"/>
</dbReference>
<sequence length="135" mass="15171">MIPVFVYGTLLVGEANHHVVAPYVESVRPGVVRGKLYDAGAYPAMVLSGSDGSRMVEGEWLVVMPEGLRHMDALEEYEGPGGTNDYERIWIRDGNCEEREGWVYVWTHSRGCPLIESGSWRRHLGHSRHLATHNP</sequence>
<dbReference type="SUPFAM" id="SSF110857">
    <property type="entry name" value="Gamma-glutamyl cyclotransferase-like"/>
    <property type="match status" value="1"/>
</dbReference>
<dbReference type="Gene3D" id="3.10.490.10">
    <property type="entry name" value="Gamma-glutamyl cyclotransferase-like"/>
    <property type="match status" value="1"/>
</dbReference>
<reference evidence="2 3" key="1">
    <citation type="submission" date="2019-11" db="EMBL/GenBank/DDBJ databases">
        <title>Draft genome sequences of five Paenibacillus species of dairy origin.</title>
        <authorList>
            <person name="Olajide A.M."/>
            <person name="Chen S."/>
            <person name="Lapointe G."/>
        </authorList>
    </citation>
    <scope>NUCLEOTIDE SEQUENCE [LARGE SCALE GENOMIC DNA]</scope>
    <source>
        <strain evidence="2 3">2CS3</strain>
    </source>
</reference>
<name>A0A7X3CSP5_9BACL</name>
<evidence type="ECO:0000259" key="1">
    <source>
        <dbReference type="Pfam" id="PF06094"/>
    </source>
</evidence>
<evidence type="ECO:0000313" key="2">
    <source>
        <dbReference type="EMBL" id="MUG70976.1"/>
    </source>
</evidence>
<dbReference type="InterPro" id="IPR009288">
    <property type="entry name" value="AIG2-like_dom"/>
</dbReference>
<keyword evidence="2" id="KW-0808">Transferase</keyword>
<evidence type="ECO:0000313" key="3">
    <source>
        <dbReference type="Proteomes" id="UP000450917"/>
    </source>
</evidence>
<feature type="domain" description="Gamma-glutamylcyclotransferase AIG2-like" evidence="1">
    <location>
        <begin position="4"/>
        <end position="122"/>
    </location>
</feature>
<dbReference type="RefSeq" id="WP_054797598.1">
    <property type="nucleotide sequence ID" value="NZ_JARTHJ010000024.1"/>
</dbReference>
<proteinExistence type="predicted"/>
<dbReference type="InterPro" id="IPR036568">
    <property type="entry name" value="GGCT-like_sf"/>
</dbReference>
<dbReference type="Proteomes" id="UP000450917">
    <property type="component" value="Unassembled WGS sequence"/>
</dbReference>
<organism evidence="2 3">
    <name type="scientific">Paenibacillus validus</name>
    <dbReference type="NCBI Taxonomy" id="44253"/>
    <lineage>
        <taxon>Bacteria</taxon>
        <taxon>Bacillati</taxon>
        <taxon>Bacillota</taxon>
        <taxon>Bacilli</taxon>
        <taxon>Bacillales</taxon>
        <taxon>Paenibacillaceae</taxon>
        <taxon>Paenibacillus</taxon>
    </lineage>
</organism>